<dbReference type="EMBL" id="ML733643">
    <property type="protein sequence ID" value="KAB8213298.1"/>
    <property type="molecule type" value="Genomic_DNA"/>
</dbReference>
<gene>
    <name evidence="2" type="ORF">BDV33DRAFT_210345</name>
</gene>
<proteinExistence type="predicted"/>
<reference evidence="2 3" key="1">
    <citation type="submission" date="2019-04" db="EMBL/GenBank/DDBJ databases">
        <title>Fungal friends and foes A comparative genomics study of 23 Aspergillus species from section Flavi.</title>
        <authorList>
            <consortium name="DOE Joint Genome Institute"/>
            <person name="Kjaerbolling I."/>
            <person name="Vesth T.C."/>
            <person name="Frisvad J.C."/>
            <person name="Nybo J.L."/>
            <person name="Theobald S."/>
            <person name="Kildgaard S."/>
            <person name="Petersen T.I."/>
            <person name="Kuo A."/>
            <person name="Sato A."/>
            <person name="Lyhne E.K."/>
            <person name="Kogle M.E."/>
            <person name="Wiebenga A."/>
            <person name="Kun R.S."/>
            <person name="Lubbers R.J."/>
            <person name="Makela M.R."/>
            <person name="Barry K."/>
            <person name="Chovatia M."/>
            <person name="Clum A."/>
            <person name="Daum C."/>
            <person name="Haridas S."/>
            <person name="He G."/>
            <person name="LaButti K."/>
            <person name="Lipzen A."/>
            <person name="Mondo S."/>
            <person name="Pangilinan J."/>
            <person name="Riley R."/>
            <person name="Salamov A."/>
            <person name="Simmons B.A."/>
            <person name="Magnuson J.K."/>
            <person name="Henrissat B."/>
            <person name="Mortensen U.H."/>
            <person name="Larsen T.O."/>
            <person name="De vries R.P."/>
            <person name="Grigoriev I.V."/>
            <person name="Machida M."/>
            <person name="Baker S.E."/>
            <person name="Andersen M.R."/>
        </authorList>
    </citation>
    <scope>NUCLEOTIDE SEQUENCE [LARGE SCALE GENOMIC DNA]</scope>
    <source>
        <strain evidence="2 3">CBS 126849</strain>
    </source>
</reference>
<evidence type="ECO:0000313" key="2">
    <source>
        <dbReference type="EMBL" id="KAB8213298.1"/>
    </source>
</evidence>
<feature type="domain" description="DUF7587" evidence="1">
    <location>
        <begin position="150"/>
        <end position="301"/>
    </location>
</feature>
<sequence>MSRNDLSERYGLRPIPVPARHRKIGFRGKSLTDEQIKYNDEVERRIEFAEEYNKLLQKLVHTLDDKVFIANTLWLMTSPTIGEELHSPRNNLVYDNADDRLSLSEKKRKIEIRLADAGLTLPTDLEILKRLNTALLGQGFYELHSPELDTPSVFYRAFRPSCYTRYDANLGFRSSRQPLTIPCHHKGTLCDSLLVNEDVLRTHCERSQPSDLIAMSDSPARILRIVARWGSSYERGDMIAVINPSKLLASKVLFNRTTTLAEELRVDLWAKDRATGLQWANKNYWVAYRWIPAECIEFCISPTSLTRACETHKIGRYDYAKRLSLEELLSVKMEQLSV</sequence>
<accession>A0A5N6E7F2</accession>
<dbReference type="AlphaFoldDB" id="A0A5N6E7F2"/>
<organism evidence="2 3">
    <name type="scientific">Aspergillus novoparasiticus</name>
    <dbReference type="NCBI Taxonomy" id="986946"/>
    <lineage>
        <taxon>Eukaryota</taxon>
        <taxon>Fungi</taxon>
        <taxon>Dikarya</taxon>
        <taxon>Ascomycota</taxon>
        <taxon>Pezizomycotina</taxon>
        <taxon>Eurotiomycetes</taxon>
        <taxon>Eurotiomycetidae</taxon>
        <taxon>Eurotiales</taxon>
        <taxon>Aspergillaceae</taxon>
        <taxon>Aspergillus</taxon>
        <taxon>Aspergillus subgen. Circumdati</taxon>
    </lineage>
</organism>
<name>A0A5N6E7F2_9EURO</name>
<dbReference type="Proteomes" id="UP000326799">
    <property type="component" value="Unassembled WGS sequence"/>
</dbReference>
<evidence type="ECO:0000259" key="1">
    <source>
        <dbReference type="Pfam" id="PF24494"/>
    </source>
</evidence>
<dbReference type="Pfam" id="PF24494">
    <property type="entry name" value="DUF7587"/>
    <property type="match status" value="1"/>
</dbReference>
<keyword evidence="3" id="KW-1185">Reference proteome</keyword>
<evidence type="ECO:0000313" key="3">
    <source>
        <dbReference type="Proteomes" id="UP000326799"/>
    </source>
</evidence>
<dbReference type="InterPro" id="IPR056009">
    <property type="entry name" value="DUF7587"/>
</dbReference>
<protein>
    <recommendedName>
        <fullName evidence="1">DUF7587 domain-containing protein</fullName>
    </recommendedName>
</protein>